<dbReference type="Pfam" id="PF00534">
    <property type="entry name" value="Glycos_transf_1"/>
    <property type="match status" value="1"/>
</dbReference>
<organism evidence="4 5">
    <name type="scientific">Microbacterium alkaliflavum</name>
    <dbReference type="NCBI Taxonomy" id="3248839"/>
    <lineage>
        <taxon>Bacteria</taxon>
        <taxon>Bacillati</taxon>
        <taxon>Actinomycetota</taxon>
        <taxon>Actinomycetes</taxon>
        <taxon>Micrococcales</taxon>
        <taxon>Microbacteriaceae</taxon>
        <taxon>Microbacterium</taxon>
    </lineage>
</organism>
<name>A0ABW7Q7B7_9MICO</name>
<comment type="caution">
    <text evidence="4">The sequence shown here is derived from an EMBL/GenBank/DDBJ whole genome shotgun (WGS) entry which is preliminary data.</text>
</comment>
<sequence length="402" mass="43328">MLTAPRAESIAVAYDCLFPYTTGGGERQYRAFAEELVKNGRRVDYLTARQWTGAEPEAAPFDIVSVSGPLDLYDAAGVRRSAAALTYAWGLFRTLIRRRRSYDAIIVSGLPVLNVFAARAALLGSPTRVVVDYLEVWGRAQWREYAGGLMGTVAWVLQRLAVALTPAATCHSQLTAGRLRSEGLRGELLVSPGLIHSVTDPGPSPATRPPFALYAGRHIPDKRVEVLPAAIERARTEIPDLELVILGEGPSTPAVKAAADDREWIWMPGFVSQAQLDELMGGAACLVNPSRREGYGLVVVEASAHGTPVVLAADEGNAATELVDPDINGFIADTAEPDVLGEAIVAAVRGGDGLRARTRAWYEDAVRTRTIDQTVKRILAFLDGESRPNAGLAPDDREERHA</sequence>
<dbReference type="PANTHER" id="PTHR45947">
    <property type="entry name" value="SULFOQUINOVOSYL TRANSFERASE SQD2"/>
    <property type="match status" value="1"/>
</dbReference>
<dbReference type="RefSeq" id="WP_396640705.1">
    <property type="nucleotide sequence ID" value="NZ_JBIQWL010000003.1"/>
</dbReference>
<reference evidence="4 5" key="1">
    <citation type="submission" date="2024-09" db="EMBL/GenBank/DDBJ databases">
        <authorList>
            <person name="Pan X."/>
        </authorList>
    </citation>
    <scope>NUCLEOTIDE SEQUENCE [LARGE SCALE GENOMIC DNA]</scope>
    <source>
        <strain evidence="4 5">B2969</strain>
    </source>
</reference>
<proteinExistence type="predicted"/>
<evidence type="ECO:0000256" key="2">
    <source>
        <dbReference type="ARBA" id="ARBA00022679"/>
    </source>
</evidence>
<dbReference type="Gene3D" id="3.40.50.2000">
    <property type="entry name" value="Glycogen Phosphorylase B"/>
    <property type="match status" value="2"/>
</dbReference>
<keyword evidence="4" id="KW-0328">Glycosyltransferase</keyword>
<protein>
    <recommendedName>
        <fullName evidence="1">D-inositol 3-phosphate glycosyltransferase</fullName>
    </recommendedName>
</protein>
<evidence type="ECO:0000259" key="3">
    <source>
        <dbReference type="Pfam" id="PF00534"/>
    </source>
</evidence>
<evidence type="ECO:0000313" key="4">
    <source>
        <dbReference type="EMBL" id="MFH8250752.1"/>
    </source>
</evidence>
<accession>A0ABW7Q7B7</accession>
<dbReference type="GO" id="GO:0016757">
    <property type="term" value="F:glycosyltransferase activity"/>
    <property type="evidence" value="ECO:0007669"/>
    <property type="project" value="UniProtKB-KW"/>
</dbReference>
<dbReference type="InterPro" id="IPR001296">
    <property type="entry name" value="Glyco_trans_1"/>
</dbReference>
<dbReference type="CDD" id="cd03801">
    <property type="entry name" value="GT4_PimA-like"/>
    <property type="match status" value="1"/>
</dbReference>
<dbReference type="Proteomes" id="UP001610861">
    <property type="component" value="Unassembled WGS sequence"/>
</dbReference>
<dbReference type="PANTHER" id="PTHR45947:SF3">
    <property type="entry name" value="SULFOQUINOVOSYL TRANSFERASE SQD2"/>
    <property type="match status" value="1"/>
</dbReference>
<evidence type="ECO:0000313" key="5">
    <source>
        <dbReference type="Proteomes" id="UP001610861"/>
    </source>
</evidence>
<gene>
    <name evidence="4" type="ORF">ACH3VR_10340</name>
</gene>
<dbReference type="SUPFAM" id="SSF53756">
    <property type="entry name" value="UDP-Glycosyltransferase/glycogen phosphorylase"/>
    <property type="match status" value="1"/>
</dbReference>
<evidence type="ECO:0000256" key="1">
    <source>
        <dbReference type="ARBA" id="ARBA00021292"/>
    </source>
</evidence>
<dbReference type="EMBL" id="JBIQWL010000003">
    <property type="protein sequence ID" value="MFH8250752.1"/>
    <property type="molecule type" value="Genomic_DNA"/>
</dbReference>
<keyword evidence="5" id="KW-1185">Reference proteome</keyword>
<keyword evidence="2 4" id="KW-0808">Transferase</keyword>
<dbReference type="InterPro" id="IPR050194">
    <property type="entry name" value="Glycosyltransferase_grp1"/>
</dbReference>
<feature type="domain" description="Glycosyl transferase family 1" evidence="3">
    <location>
        <begin position="207"/>
        <end position="350"/>
    </location>
</feature>